<evidence type="ECO:0000256" key="6">
    <source>
        <dbReference type="PIRNR" id="PIRNR000535"/>
    </source>
</evidence>
<dbReference type="GO" id="GO:2001059">
    <property type="term" value="P:D-tagatose 6-phosphate catabolic process"/>
    <property type="evidence" value="ECO:0007669"/>
    <property type="project" value="UniProtKB-UniPathway"/>
</dbReference>
<reference evidence="8 9" key="1">
    <citation type="journal article" date="2015" name="Genome Announc.">
        <title>Expanding the biotechnology potential of lactobacilli through comparative genomics of 213 strains and associated genera.</title>
        <authorList>
            <person name="Sun Z."/>
            <person name="Harris H.M."/>
            <person name="McCann A."/>
            <person name="Guo C."/>
            <person name="Argimon S."/>
            <person name="Zhang W."/>
            <person name="Yang X."/>
            <person name="Jeffery I.B."/>
            <person name="Cooney J.C."/>
            <person name="Kagawa T.F."/>
            <person name="Liu W."/>
            <person name="Song Y."/>
            <person name="Salvetti E."/>
            <person name="Wrobel A."/>
            <person name="Rasinkangas P."/>
            <person name="Parkhill J."/>
            <person name="Rea M.C."/>
            <person name="O'Sullivan O."/>
            <person name="Ritari J."/>
            <person name="Douillard F.P."/>
            <person name="Paul Ross R."/>
            <person name="Yang R."/>
            <person name="Briner A.E."/>
            <person name="Felis G.E."/>
            <person name="de Vos W.M."/>
            <person name="Barrangou R."/>
            <person name="Klaenhammer T.R."/>
            <person name="Caufield P.W."/>
            <person name="Cui Y."/>
            <person name="Zhang H."/>
            <person name="O'Toole P.W."/>
        </authorList>
    </citation>
    <scope>NUCLEOTIDE SEQUENCE [LARGE SCALE GENOMIC DNA]</scope>
    <source>
        <strain evidence="8 9">DSM 16230</strain>
    </source>
</reference>
<dbReference type="PANTHER" id="PTHR46566:SF1">
    <property type="entry name" value="1-PHOSPHOFRUCTOKINASE"/>
    <property type="match status" value="1"/>
</dbReference>
<feature type="domain" description="Carbohydrate kinase PfkB" evidence="7">
    <location>
        <begin position="11"/>
        <end position="283"/>
    </location>
</feature>
<dbReference type="InterPro" id="IPR011611">
    <property type="entry name" value="PfkB_dom"/>
</dbReference>
<proteinExistence type="inferred from homology"/>
<dbReference type="RefSeq" id="WP_056960457.1">
    <property type="nucleotide sequence ID" value="NZ_AZFQ01000034.1"/>
</dbReference>
<dbReference type="OrthoDB" id="9801219at2"/>
<comment type="catalytic activity">
    <reaction evidence="6">
        <text>D-tagatofuranose 6-phosphate + ATP = D-tagatofuranose 1,6-bisphosphate + ADP + H(+)</text>
        <dbReference type="Rhea" id="RHEA:12420"/>
        <dbReference type="ChEBI" id="CHEBI:15378"/>
        <dbReference type="ChEBI" id="CHEBI:30616"/>
        <dbReference type="ChEBI" id="CHEBI:58694"/>
        <dbReference type="ChEBI" id="CHEBI:58695"/>
        <dbReference type="ChEBI" id="CHEBI:456216"/>
        <dbReference type="EC" id="2.7.1.144"/>
    </reaction>
</comment>
<dbReference type="UniPathway" id="UPA00704">
    <property type="reaction ID" value="UER00715"/>
</dbReference>
<gene>
    <name evidence="8" type="ORF">FD50_GL000281</name>
</gene>
<evidence type="ECO:0000313" key="9">
    <source>
        <dbReference type="Proteomes" id="UP000051166"/>
    </source>
</evidence>
<dbReference type="PIRSF" id="PIRSF000535">
    <property type="entry name" value="1PFK/6PFK/LacC"/>
    <property type="match status" value="1"/>
</dbReference>
<dbReference type="STRING" id="1423801.FD50_GL000281"/>
<dbReference type="SUPFAM" id="SSF53613">
    <property type="entry name" value="Ribokinase-like"/>
    <property type="match status" value="1"/>
</dbReference>
<comment type="caution">
    <text evidence="8">The sequence shown here is derived from an EMBL/GenBank/DDBJ whole genome shotgun (WGS) entry which is preliminary data.</text>
</comment>
<organism evidence="8 9">
    <name type="scientific">Liquorilactobacillus satsumensis DSM 16230 = JCM 12392</name>
    <dbReference type="NCBI Taxonomy" id="1423801"/>
    <lineage>
        <taxon>Bacteria</taxon>
        <taxon>Bacillati</taxon>
        <taxon>Bacillota</taxon>
        <taxon>Bacilli</taxon>
        <taxon>Lactobacillales</taxon>
        <taxon>Lactobacillaceae</taxon>
        <taxon>Liquorilactobacillus</taxon>
    </lineage>
</organism>
<protein>
    <recommendedName>
        <fullName evidence="6">Tagatose-6-phosphate kinase</fullName>
        <ecNumber evidence="6">2.7.1.144</ecNumber>
    </recommendedName>
</protein>
<sequence>MIYTITLNPAIDLFIDTEKMEPNIVNRTKKYDIQANGKGINVSFILKELNVASTAVGVGNGFTVKYIQDELQRSQIAHYFVESRGITRINVFTRVKKGDKEYKLVNPGPAVELGEQKKLLQYLKAKLGKNDVICISGSFSQGIDPKILIKFAEIAVTKNAKLVIDTSYQEVMDVLKYHPWIIKPNVDEIKSWFKITETLNLKQLAKLGQRLIDQGAQLVLISLGGDGAILVSRDRVFYGNAPKIKVLNTAGAGDSMLGTFIGNLSKHIDTITALKRAIAAGSDAARQEWITDFTTAEELENEIQIEDMAL</sequence>
<dbReference type="InterPro" id="IPR017583">
    <property type="entry name" value="Tagatose/fructose_Pkinase"/>
</dbReference>
<dbReference type="EMBL" id="AZFQ01000034">
    <property type="protein sequence ID" value="KRL99012.1"/>
    <property type="molecule type" value="Genomic_DNA"/>
</dbReference>
<keyword evidence="3 6" id="KW-0547">Nucleotide-binding</keyword>
<dbReference type="Gene3D" id="3.40.1190.20">
    <property type="match status" value="1"/>
</dbReference>
<dbReference type="Pfam" id="PF00294">
    <property type="entry name" value="PfkB"/>
    <property type="match status" value="1"/>
</dbReference>
<dbReference type="GO" id="GO:0005988">
    <property type="term" value="P:lactose metabolic process"/>
    <property type="evidence" value="ECO:0007669"/>
    <property type="project" value="UniProtKB-KW"/>
</dbReference>
<dbReference type="NCBIfam" id="TIGR03828">
    <property type="entry name" value="pfkB"/>
    <property type="match status" value="1"/>
</dbReference>
<dbReference type="PATRIC" id="fig|1423801.4.peg.288"/>
<dbReference type="NCBIfam" id="TIGR03168">
    <property type="entry name" value="1-PFK"/>
    <property type="match status" value="1"/>
</dbReference>
<dbReference type="PANTHER" id="PTHR46566">
    <property type="entry name" value="1-PHOSPHOFRUCTOKINASE-RELATED"/>
    <property type="match status" value="1"/>
</dbReference>
<keyword evidence="9" id="KW-1185">Reference proteome</keyword>
<dbReference type="GO" id="GO:0008662">
    <property type="term" value="F:1-phosphofructokinase activity"/>
    <property type="evidence" value="ECO:0007669"/>
    <property type="project" value="InterPro"/>
</dbReference>
<evidence type="ECO:0000256" key="3">
    <source>
        <dbReference type="ARBA" id="ARBA00022741"/>
    </source>
</evidence>
<evidence type="ECO:0000313" key="8">
    <source>
        <dbReference type="EMBL" id="KRL99012.1"/>
    </source>
</evidence>
<keyword evidence="6" id="KW-0423">Lactose metabolism</keyword>
<dbReference type="Proteomes" id="UP000051166">
    <property type="component" value="Unassembled WGS sequence"/>
</dbReference>
<keyword evidence="2 6" id="KW-0808">Transferase</keyword>
<dbReference type="CDD" id="cd01164">
    <property type="entry name" value="FruK_PfkB_like"/>
    <property type="match status" value="1"/>
</dbReference>
<evidence type="ECO:0000256" key="5">
    <source>
        <dbReference type="ARBA" id="ARBA00022840"/>
    </source>
</evidence>
<comment type="pathway">
    <text evidence="6">Carbohydrate metabolism; D-tagatose 6-phosphate degradation; D-glyceraldehyde 3-phosphate and glycerone phosphate from D-tagatose 6-phosphate: step 1/2.</text>
</comment>
<dbReference type="InterPro" id="IPR029056">
    <property type="entry name" value="Ribokinase-like"/>
</dbReference>
<dbReference type="AlphaFoldDB" id="A0A0R1V1L7"/>
<evidence type="ECO:0000256" key="1">
    <source>
        <dbReference type="ARBA" id="ARBA00005380"/>
    </source>
</evidence>
<keyword evidence="5 6" id="KW-0067">ATP-binding</keyword>
<accession>A0A0R1V1L7</accession>
<dbReference type="EC" id="2.7.1.144" evidence="6"/>
<comment type="similarity">
    <text evidence="1">Belongs to the carbohydrate kinase pfkB family.</text>
</comment>
<name>A0A0R1V1L7_9LACO</name>
<evidence type="ECO:0000256" key="4">
    <source>
        <dbReference type="ARBA" id="ARBA00022777"/>
    </source>
</evidence>
<keyword evidence="4 8" id="KW-0418">Kinase</keyword>
<evidence type="ECO:0000259" key="7">
    <source>
        <dbReference type="Pfam" id="PF00294"/>
    </source>
</evidence>
<dbReference type="GO" id="GO:0005524">
    <property type="term" value="F:ATP binding"/>
    <property type="evidence" value="ECO:0007669"/>
    <property type="project" value="UniProtKB-KW"/>
</dbReference>
<dbReference type="GO" id="GO:0005829">
    <property type="term" value="C:cytosol"/>
    <property type="evidence" value="ECO:0007669"/>
    <property type="project" value="TreeGrafter"/>
</dbReference>
<comment type="similarity">
    <text evidence="6">Belongs to the carbohydrate kinase PfkB family. LacC subfamily.</text>
</comment>
<dbReference type="InterPro" id="IPR022463">
    <property type="entry name" value="1-PFruKinase"/>
</dbReference>
<evidence type="ECO:0000256" key="2">
    <source>
        <dbReference type="ARBA" id="ARBA00022679"/>
    </source>
</evidence>
<dbReference type="GO" id="GO:0009024">
    <property type="term" value="F:tagatose-6-phosphate kinase activity"/>
    <property type="evidence" value="ECO:0007669"/>
    <property type="project" value="UniProtKB-EC"/>
</dbReference>
<dbReference type="GeneID" id="98307735"/>